<dbReference type="InterPro" id="IPR002646">
    <property type="entry name" value="PolA_pol_head_dom"/>
</dbReference>
<gene>
    <name evidence="11" type="ORF">GMO_22180</name>
</gene>
<keyword evidence="5" id="KW-0479">Metal-binding</keyword>
<keyword evidence="12" id="KW-1185">Reference proteome</keyword>
<evidence type="ECO:0000313" key="11">
    <source>
        <dbReference type="EMBL" id="EHH67224.1"/>
    </source>
</evidence>
<dbReference type="STRING" id="1088869.GMO_22180"/>
<dbReference type="Pfam" id="PF01743">
    <property type="entry name" value="PolyA_pol"/>
    <property type="match status" value="1"/>
</dbReference>
<keyword evidence="8" id="KW-0694">RNA-binding</keyword>
<evidence type="ECO:0000256" key="7">
    <source>
        <dbReference type="ARBA" id="ARBA00022842"/>
    </source>
</evidence>
<dbReference type="PANTHER" id="PTHR46173">
    <property type="entry name" value="CCA TRNA NUCLEOTIDYLTRANSFERASE 1, MITOCHONDRIAL"/>
    <property type="match status" value="1"/>
</dbReference>
<dbReference type="PATRIC" id="fig|1088869.3.peg.2211"/>
<proteinExistence type="inferred from homology"/>
<dbReference type="Pfam" id="PF12627">
    <property type="entry name" value="PolyA_pol_RNAbd"/>
    <property type="match status" value="1"/>
</dbReference>
<dbReference type="eggNOG" id="COG0617">
    <property type="taxonomic scope" value="Bacteria"/>
</dbReference>
<dbReference type="PANTHER" id="PTHR46173:SF1">
    <property type="entry name" value="CCA TRNA NUCLEOTIDYLTRANSFERASE 1, MITOCHONDRIAL"/>
    <property type="match status" value="1"/>
</dbReference>
<dbReference type="InterPro" id="IPR050264">
    <property type="entry name" value="Bact_CCA-adding_enz_type3_sf"/>
</dbReference>
<comment type="similarity">
    <text evidence="8">Belongs to the tRNA nucleotidyltransferase/poly(A) polymerase family.</text>
</comment>
<evidence type="ECO:0000256" key="5">
    <source>
        <dbReference type="ARBA" id="ARBA00022723"/>
    </source>
</evidence>
<comment type="cofactor">
    <cofactor evidence="1">
        <name>Mg(2+)</name>
        <dbReference type="ChEBI" id="CHEBI:18420"/>
    </cofactor>
</comment>
<reference evidence="11 12" key="1">
    <citation type="submission" date="2011-10" db="EMBL/GenBank/DDBJ databases">
        <title>Genome sequence of Gluconobacter morbifer G707, isolated from Drosophila gut.</title>
        <authorList>
            <person name="Lee W.-J."/>
            <person name="Kim E.-K."/>
        </authorList>
    </citation>
    <scope>NUCLEOTIDE SEQUENCE [LARGE SCALE GENOMIC DNA]</scope>
    <source>
        <strain evidence="11 12">G707</strain>
    </source>
</reference>
<dbReference type="Gene3D" id="3.30.460.10">
    <property type="entry name" value="Beta Polymerase, domain 2"/>
    <property type="match status" value="1"/>
</dbReference>
<keyword evidence="6" id="KW-0547">Nucleotide-binding</keyword>
<dbReference type="InterPro" id="IPR043519">
    <property type="entry name" value="NT_sf"/>
</dbReference>
<evidence type="ECO:0000256" key="1">
    <source>
        <dbReference type="ARBA" id="ARBA00001946"/>
    </source>
</evidence>
<dbReference type="EC" id="2.7.7.72" evidence="11"/>
<protein>
    <submittedName>
        <fullName evidence="11">Poly(A) polymerase/t-RNA nucleotidyltransferase</fullName>
        <ecNumber evidence="11">2.7.7.72</ecNumber>
    </submittedName>
</protein>
<dbReference type="GO" id="GO:0000049">
    <property type="term" value="F:tRNA binding"/>
    <property type="evidence" value="ECO:0007669"/>
    <property type="project" value="TreeGrafter"/>
</dbReference>
<dbReference type="Proteomes" id="UP000004949">
    <property type="component" value="Unassembled WGS sequence"/>
</dbReference>
<dbReference type="EMBL" id="AGQV01000010">
    <property type="protein sequence ID" value="EHH67224.1"/>
    <property type="molecule type" value="Genomic_DNA"/>
</dbReference>
<keyword evidence="3" id="KW-0819">tRNA processing</keyword>
<dbReference type="GO" id="GO:0046872">
    <property type="term" value="F:metal ion binding"/>
    <property type="evidence" value="ECO:0007669"/>
    <property type="project" value="UniProtKB-KW"/>
</dbReference>
<dbReference type="GO" id="GO:0004810">
    <property type="term" value="F:CCA tRNA nucleotidyltransferase activity"/>
    <property type="evidence" value="ECO:0007669"/>
    <property type="project" value="UniProtKB-EC"/>
</dbReference>
<dbReference type="Gene3D" id="1.10.3090.10">
    <property type="entry name" value="cca-adding enzyme, domain 2"/>
    <property type="match status" value="1"/>
</dbReference>
<feature type="domain" description="Poly A polymerase head" evidence="9">
    <location>
        <begin position="11"/>
        <end position="133"/>
    </location>
</feature>
<dbReference type="CDD" id="cd05398">
    <property type="entry name" value="NT_ClassII-CCAase"/>
    <property type="match status" value="1"/>
</dbReference>
<evidence type="ECO:0000313" key="12">
    <source>
        <dbReference type="Proteomes" id="UP000004949"/>
    </source>
</evidence>
<name>G6XLG9_9PROT</name>
<dbReference type="InterPro" id="IPR032828">
    <property type="entry name" value="PolyA_RNA-bd"/>
</dbReference>
<dbReference type="GO" id="GO:0000166">
    <property type="term" value="F:nucleotide binding"/>
    <property type="evidence" value="ECO:0007669"/>
    <property type="project" value="UniProtKB-KW"/>
</dbReference>
<dbReference type="SUPFAM" id="SSF81891">
    <property type="entry name" value="Poly A polymerase C-terminal region-like"/>
    <property type="match status" value="1"/>
</dbReference>
<evidence type="ECO:0000256" key="4">
    <source>
        <dbReference type="ARBA" id="ARBA00022695"/>
    </source>
</evidence>
<evidence type="ECO:0000259" key="9">
    <source>
        <dbReference type="Pfam" id="PF01743"/>
    </source>
</evidence>
<keyword evidence="4 11" id="KW-0548">Nucleotidyltransferase</keyword>
<sequence length="380" mass="42649">MDRIWTILPEARLVGGSVRDLLRHVPLNDLDLATPEPPERVQELLEAAGIRVIPTGMDHGTVTALISHVPYEITTLRRDEETDGRHAVVAWTGNWEEDAARRDFTINAMSLDRHDVLHDYFHGMEDLKAHRVRFVGMPAQRVREDALRALRFFRFDARYGQGVPDPEACAAISASLDLVRALSAERVAQEILKILAGPRLLETLAGMEAVGLLQALLPQPDRSSLVRLLACNAPVDPLMRLFALCTSCSRVAGERLKLSKADRNRLAVFSQDTPVLHPALTDDDLRRTLAVQTHAKLIDRSWLAQAQAVARPDVDWDRLRLRLRRMPRPDFPLSGQDALAQGLRPGPAMGDWLKKGRTWWLEQGCRPDREACIGYLARHG</sequence>
<organism evidence="11 12">
    <name type="scientific">Gluconobacter morbifer G707</name>
    <dbReference type="NCBI Taxonomy" id="1088869"/>
    <lineage>
        <taxon>Bacteria</taxon>
        <taxon>Pseudomonadati</taxon>
        <taxon>Pseudomonadota</taxon>
        <taxon>Alphaproteobacteria</taxon>
        <taxon>Acetobacterales</taxon>
        <taxon>Acetobacteraceae</taxon>
        <taxon>Gluconobacter</taxon>
    </lineage>
</organism>
<comment type="caution">
    <text evidence="11">The sequence shown here is derived from an EMBL/GenBank/DDBJ whole genome shotgun (WGS) entry which is preliminary data.</text>
</comment>
<feature type="domain" description="tRNA nucleotidyltransferase/poly(A) polymerase RNA and SrmB- binding" evidence="10">
    <location>
        <begin position="165"/>
        <end position="220"/>
    </location>
</feature>
<dbReference type="AlphaFoldDB" id="G6XLG9"/>
<accession>G6XLG9</accession>
<evidence type="ECO:0000256" key="3">
    <source>
        <dbReference type="ARBA" id="ARBA00022694"/>
    </source>
</evidence>
<evidence type="ECO:0000259" key="10">
    <source>
        <dbReference type="Pfam" id="PF12627"/>
    </source>
</evidence>
<keyword evidence="2 8" id="KW-0808">Transferase</keyword>
<keyword evidence="7" id="KW-0460">Magnesium</keyword>
<dbReference type="GO" id="GO:0008033">
    <property type="term" value="P:tRNA processing"/>
    <property type="evidence" value="ECO:0007669"/>
    <property type="project" value="UniProtKB-KW"/>
</dbReference>
<evidence type="ECO:0000256" key="8">
    <source>
        <dbReference type="RuleBase" id="RU003953"/>
    </source>
</evidence>
<evidence type="ECO:0000256" key="6">
    <source>
        <dbReference type="ARBA" id="ARBA00022741"/>
    </source>
</evidence>
<dbReference type="SUPFAM" id="SSF81301">
    <property type="entry name" value="Nucleotidyltransferase"/>
    <property type="match status" value="1"/>
</dbReference>
<evidence type="ECO:0000256" key="2">
    <source>
        <dbReference type="ARBA" id="ARBA00022679"/>
    </source>
</evidence>